<proteinExistence type="predicted"/>
<dbReference type="AlphaFoldDB" id="A0A239ZIA6"/>
<evidence type="ECO:0000313" key="2">
    <source>
        <dbReference type="EMBL" id="SNV70346.1"/>
    </source>
</evidence>
<evidence type="ECO:0000256" key="1">
    <source>
        <dbReference type="SAM" id="SignalP"/>
    </source>
</evidence>
<dbReference type="KEGG" id="vrm:44547418_01358"/>
<dbReference type="Proteomes" id="UP000214973">
    <property type="component" value="Chromosome 1"/>
</dbReference>
<protein>
    <submittedName>
        <fullName evidence="2">Uncharacterized protein</fullName>
    </submittedName>
</protein>
<organism evidence="2 3">
    <name type="scientific">Veillonella rodentium</name>
    <dbReference type="NCBI Taxonomy" id="248315"/>
    <lineage>
        <taxon>Bacteria</taxon>
        <taxon>Bacillati</taxon>
        <taxon>Bacillota</taxon>
        <taxon>Negativicutes</taxon>
        <taxon>Veillonellales</taxon>
        <taxon>Veillonellaceae</taxon>
        <taxon>Veillonella</taxon>
    </lineage>
</organism>
<sequence>MKKLLLLAIAASVLANVPAASSAANIKTVMNKNQNTTYQGIKMPEGVTVYNNNPKALFAADGKKDVRAALLDAGATSANVYTLNIKNGNEMNYAVYADVVLGRQLTGFMGENRGISTDSSTLGALVSSINSGNNSVLGTFTVVTPLAKQGNAYEGTLKHRGVANNNSYEEVLHVMLFDDKYTGPKARFIAIDAESDAKIFPKVKELLQSKTK</sequence>
<keyword evidence="3" id="KW-1185">Reference proteome</keyword>
<name>A0A239ZIA6_9FIRM</name>
<evidence type="ECO:0000313" key="3">
    <source>
        <dbReference type="Proteomes" id="UP000214973"/>
    </source>
</evidence>
<accession>A0A239ZIA6</accession>
<dbReference type="RefSeq" id="WP_095066264.1">
    <property type="nucleotide sequence ID" value="NZ_LT906470.1"/>
</dbReference>
<feature type="chain" id="PRO_5012014837" evidence="1">
    <location>
        <begin position="24"/>
        <end position="212"/>
    </location>
</feature>
<keyword evidence="1" id="KW-0732">Signal</keyword>
<dbReference type="EMBL" id="LT906470">
    <property type="protein sequence ID" value="SNV70346.1"/>
    <property type="molecule type" value="Genomic_DNA"/>
</dbReference>
<reference evidence="2 3" key="1">
    <citation type="submission" date="2017-06" db="EMBL/GenBank/DDBJ databases">
        <authorList>
            <consortium name="Pathogen Informatics"/>
        </authorList>
    </citation>
    <scope>NUCLEOTIDE SEQUENCE [LARGE SCALE GENOMIC DNA]</scope>
    <source>
        <strain evidence="2 3">NCTC12018</strain>
    </source>
</reference>
<gene>
    <name evidence="2" type="ORF">SAMEA44547418_01358</name>
</gene>
<feature type="signal peptide" evidence="1">
    <location>
        <begin position="1"/>
        <end position="23"/>
    </location>
</feature>